<accession>A0A2U2PAK8</accession>
<dbReference type="InterPro" id="IPR041246">
    <property type="entry name" value="Bact_MG10"/>
</dbReference>
<feature type="signal peptide" evidence="1">
    <location>
        <begin position="1"/>
        <end position="19"/>
    </location>
</feature>
<dbReference type="InterPro" id="IPR012910">
    <property type="entry name" value="Plug_dom"/>
</dbReference>
<proteinExistence type="predicted"/>
<dbReference type="InterPro" id="IPR008930">
    <property type="entry name" value="Terpenoid_cyclase/PrenylTrfase"/>
</dbReference>
<dbReference type="SMART" id="SM01360">
    <property type="entry name" value="A2M"/>
    <property type="match status" value="1"/>
</dbReference>
<dbReference type="PANTHER" id="PTHR40094:SF1">
    <property type="entry name" value="UBIQUITIN DOMAIN-CONTAINING PROTEIN"/>
    <property type="match status" value="1"/>
</dbReference>
<evidence type="ECO:0000259" key="2">
    <source>
        <dbReference type="SMART" id="SM01360"/>
    </source>
</evidence>
<evidence type="ECO:0000256" key="1">
    <source>
        <dbReference type="SAM" id="SignalP"/>
    </source>
</evidence>
<dbReference type="SUPFAM" id="SSF49464">
    <property type="entry name" value="Carboxypeptidase regulatory domain-like"/>
    <property type="match status" value="1"/>
</dbReference>
<dbReference type="InterPro" id="IPR008969">
    <property type="entry name" value="CarboxyPept-like_regulatory"/>
</dbReference>
<dbReference type="Gene3D" id="2.20.130.20">
    <property type="match status" value="1"/>
</dbReference>
<sequence>MKLIISLLGLLIFSTAVFSQKPLTNSRKNSYYTYIYPLKDEHVKLLYQSKDRRMTDYVLTNPIDSFLTDHPRELRLKPGYYLQVRAVENQLEYKLVENKTASLVLLSNTDGKQFILMNKKGEELKDLPVYIGHRKVGYDPERQLYHTKKWGDHALLQVNYGGINNFYRISHPGVSLPSRSWMKRKNAFGRLKNVFKKDKPRYQYNIPENPGYMVFNKPVYRPGDTIKFKAFILARGPGKPVTDKELLIRLKDDMWDNGKIIGRVSAYRPGAFEYQFKLTDSLDLDLDDDYILSLEPLNSAKYDLDKYEGDLGDREYLLKRTVYQSKSFHFEDYELKANHFAVRTDKDVHTPGAPVSIYFKATDENDLNVQDGRVELTLTTNHIPDFNAPYTFVPDTLWNHTIALEPTGETKLVLPDSIFPGPEIQFKAEAVFRNSNNEMHVQSRYLSFSPAEYEITGELTKDTLAVSHRYRGKETPVRAHLFVVNTTGDTISAKEVSLPLIEKVAQNDYKYVIRTGKLTKAFLINSFPAELSPSAYRDRDSVFIQVSNPRRLDFWYTVFAGKKIIEKGRSGTLRRARAFSQKANVSVVFDYIWGGESRHEEINVPYQDKLLNIQAEQPLTIYPGQQVTINVHVKDAAGKPVENADISAYSFTKKFENGQAPFVPYLGKAYPYRKVQAPFTINLPKSSGAWLLNWGRWSQEMGLDSIRYYQFTHTPNIFRVEEPAPDSITQIAPFVVNKGRIIPVHILYIDEKPVYFSQTTHLQRYSFRVNPGPHKVSLRTRDFSVTLDSIKVSKGNKCILSVNLDQRQNIQAHFIKQKPILSQDEARLINKYLLTVTDNFNGAFATIEQGDNIFLLNPADRNGYYGYSRAPILTGPHSGFTAKFDLKGEKPVYFDPEPDYRFEFRPGLLKQTSLPRFTEFPFSTSLNDFTPRTNNDYTQYPLTTKEVDSMWQDYLDLRSRTTSLFQNENPDDRNTGKLVVKIDSLPDKTFPFVKNIIVYKYDDPDFIRIYPGNTTNLQRFAASKYRIFYLLKENSYMLQENLKIREYGTNLYRTIGLPVLKRDSVSLKIAGIIENYSNDRNPKRASHTVQTIKETFNEKYFDSNKLTGEMSGTVYDGGDQSPLPGVSVRVKGMKTGVATDINGNFSIRVPQSGKLVIQFIGYETEEVSIRQGAAMRIKLTPASNALQEIVVVGYGTRDKRTLTSAIALTGAVQGVAAGVQIRGTTSMPPAKPLVVVDGVPFDGSIESLDPSVIGEVAILKDAAATAIYGTKAANGVILVSTKKKVTGETPQSPGAEGADQQQSFRKNFSDYAFWQPALKTNEQGNASFTVTFPDDITSWRTFFVGMTGNKQSGAAEGQIKSFRPLSASFTSPLFAVKGDKFQPIGKLMNYTTDTVALKRKFTYNGTVLEDSPLTLLNSRIDTFRIEATGKDSLHFEYSIHRENGYFDGEKRAIPLFEKGVMETKGIFKSLERDTALTLSFDPQLKKVTFRAEASLLPVLLSETKRLREYEYLCNEQLASKLKALLAEKKIRTYLNEPFKYEKNIRDLIRKLEEGRQQNGIWGWWKDTREELWISLHAAGALLQAESLGYKTNLDKQKMIGYLIYETDRLKGTDKLFAIETLQHLGAKADFKALFAAYQKEAQPVKKQSQYEKMQAVLTALHAGLPVRTDSILAARRYTMFGNVYWGDPGYRFFDNSVQLTILAYKILKEEGKHPQLLEKIRNYFLEQRKDGQWRNTYESALILEAILPDILKQGTQPQPASLTLSGAKNETVTSFPYETTLDPESAFTISKKGDFPVYITAYQQFFNSDTQKVSNDFIVNTSFVKRGDNVTTLKAGEPVALKVNVTARADADYVMIEVPIPAGCSYESKHQASYSSGEVHREHFKNKVSIFCSKLKQGSYQYDIRLIPRYSGTYTLNPAKAEMMYFPVFFGREEMKQVLIK</sequence>
<evidence type="ECO:0000313" key="4">
    <source>
        <dbReference type="Proteomes" id="UP000245647"/>
    </source>
</evidence>
<feature type="chain" id="PRO_5015693533" description="Alpha-2-macroglobulin domain-containing protein" evidence="1">
    <location>
        <begin position="20"/>
        <end position="1941"/>
    </location>
</feature>
<dbReference type="Gene3D" id="2.60.40.1120">
    <property type="entry name" value="Carboxypeptidase-like, regulatory domain"/>
    <property type="match status" value="1"/>
</dbReference>
<organism evidence="3 4">
    <name type="scientific">Pararcticibacter amylolyticus</name>
    <dbReference type="NCBI Taxonomy" id="2173175"/>
    <lineage>
        <taxon>Bacteria</taxon>
        <taxon>Pseudomonadati</taxon>
        <taxon>Bacteroidota</taxon>
        <taxon>Sphingobacteriia</taxon>
        <taxon>Sphingobacteriales</taxon>
        <taxon>Sphingobacteriaceae</taxon>
        <taxon>Pararcticibacter</taxon>
    </lineage>
</organism>
<dbReference type="PANTHER" id="PTHR40094">
    <property type="entry name" value="ALPHA-2-MACROGLOBULIN HOMOLOG"/>
    <property type="match status" value="1"/>
</dbReference>
<protein>
    <recommendedName>
        <fullName evidence="2">Alpha-2-macroglobulin domain-containing protein</fullName>
    </recommendedName>
</protein>
<dbReference type="Pfam" id="PF17973">
    <property type="entry name" value="bMG10"/>
    <property type="match status" value="1"/>
</dbReference>
<dbReference type="Gene3D" id="2.170.130.10">
    <property type="entry name" value="TonB-dependent receptor, plug domain"/>
    <property type="match status" value="1"/>
</dbReference>
<dbReference type="InterPro" id="IPR051802">
    <property type="entry name" value="YfhM-like"/>
</dbReference>
<dbReference type="InterPro" id="IPR001599">
    <property type="entry name" value="Macroglobln_a2"/>
</dbReference>
<dbReference type="RefSeq" id="WP_109418140.1">
    <property type="nucleotide sequence ID" value="NZ_QEAS01000027.1"/>
</dbReference>
<dbReference type="Pfam" id="PF07715">
    <property type="entry name" value="Plug"/>
    <property type="match status" value="1"/>
</dbReference>
<keyword evidence="4" id="KW-1185">Reference proteome</keyword>
<dbReference type="OrthoDB" id="9767116at2"/>
<reference evidence="3 4" key="1">
    <citation type="submission" date="2018-04" db="EMBL/GenBank/DDBJ databases">
        <title>Pedobacter chongqingensis sp. nov., isolated from a rottenly hemp rope.</title>
        <authorList>
            <person name="Cai Y."/>
        </authorList>
    </citation>
    <scope>NUCLEOTIDE SEQUENCE [LARGE SCALE GENOMIC DNA]</scope>
    <source>
        <strain evidence="3 4">FJ4-8</strain>
    </source>
</reference>
<name>A0A2U2PAK8_9SPHI</name>
<dbReference type="EMBL" id="QEAS01000027">
    <property type="protein sequence ID" value="PWG78334.1"/>
    <property type="molecule type" value="Genomic_DNA"/>
</dbReference>
<dbReference type="Pfam" id="PF00207">
    <property type="entry name" value="A2M"/>
    <property type="match status" value="1"/>
</dbReference>
<dbReference type="SUPFAM" id="SSF48239">
    <property type="entry name" value="Terpenoid cyclases/Protein prenyltransferases"/>
    <property type="match status" value="1"/>
</dbReference>
<feature type="domain" description="Alpha-2-macroglobulin" evidence="2">
    <location>
        <begin position="1312"/>
        <end position="1401"/>
    </location>
</feature>
<gene>
    <name evidence="3" type="ORF">DDR33_22945</name>
</gene>
<dbReference type="GO" id="GO:0004866">
    <property type="term" value="F:endopeptidase inhibitor activity"/>
    <property type="evidence" value="ECO:0007669"/>
    <property type="project" value="InterPro"/>
</dbReference>
<evidence type="ECO:0000313" key="3">
    <source>
        <dbReference type="EMBL" id="PWG78334.1"/>
    </source>
</evidence>
<keyword evidence="1" id="KW-0732">Signal</keyword>
<dbReference type="Gene3D" id="1.50.10.20">
    <property type="match status" value="1"/>
</dbReference>
<comment type="caution">
    <text evidence="3">The sequence shown here is derived from an EMBL/GenBank/DDBJ whole genome shotgun (WGS) entry which is preliminary data.</text>
</comment>
<dbReference type="Gene3D" id="2.60.40.1930">
    <property type="match status" value="1"/>
</dbReference>
<dbReference type="Pfam" id="PF13715">
    <property type="entry name" value="CarbopepD_reg_2"/>
    <property type="match status" value="1"/>
</dbReference>
<dbReference type="Proteomes" id="UP000245647">
    <property type="component" value="Unassembled WGS sequence"/>
</dbReference>
<dbReference type="SUPFAM" id="SSF56935">
    <property type="entry name" value="Porins"/>
    <property type="match status" value="1"/>
</dbReference>
<dbReference type="InterPro" id="IPR037066">
    <property type="entry name" value="Plug_dom_sf"/>
</dbReference>